<feature type="region of interest" description="Disordered" evidence="1">
    <location>
        <begin position="1"/>
        <end position="43"/>
    </location>
</feature>
<dbReference type="SUPFAM" id="SSF57850">
    <property type="entry name" value="RING/U-box"/>
    <property type="match status" value="1"/>
</dbReference>
<name>A0A8H4QWV3_9AGAR</name>
<sequence>MSPRHPKQPPPDALNTSYEMHLKSRSQNPTMRQRRIPPPLRLGSISEEDSSSEYYMNLGAETPVSSTPNLVGNSAFVKQWAEAGVAVPRVPARRTSLRALSAKAKERERSSSSRKDWVDRDCGICFEYAVVPCRTLCCGKIFCTEHLADWLHGPNAEGLCPNCENVCSLEGGTLSLATPSLLPSSQVPKPKRASLQPTVYPSSPLSEVQPHQNDTLTSSSPSTTRRRRDGGSTTSSSSTTASMDTDSTLIEEANDIQILEKSGGALAPAANASTTPFSTSWGAVSRLVSLLTFLMFVYKLLS</sequence>
<gene>
    <name evidence="2" type="ORF">D9613_006302</name>
</gene>
<evidence type="ECO:0008006" key="4">
    <source>
        <dbReference type="Google" id="ProtNLM"/>
    </source>
</evidence>
<dbReference type="InterPro" id="IPR013083">
    <property type="entry name" value="Znf_RING/FYVE/PHD"/>
</dbReference>
<feature type="compositionally biased region" description="Low complexity" evidence="1">
    <location>
        <begin position="214"/>
        <end position="223"/>
    </location>
</feature>
<evidence type="ECO:0000313" key="2">
    <source>
        <dbReference type="EMBL" id="KAF4617782.1"/>
    </source>
</evidence>
<reference evidence="2 3" key="1">
    <citation type="submission" date="2019-12" db="EMBL/GenBank/DDBJ databases">
        <authorList>
            <person name="Floudas D."/>
            <person name="Bentzer J."/>
            <person name="Ahren D."/>
            <person name="Johansson T."/>
            <person name="Persson P."/>
            <person name="Tunlid A."/>
        </authorList>
    </citation>
    <scope>NUCLEOTIDE SEQUENCE [LARGE SCALE GENOMIC DNA]</scope>
    <source>
        <strain evidence="2 3">CBS 102.39</strain>
    </source>
</reference>
<feature type="region of interest" description="Disordered" evidence="1">
    <location>
        <begin position="180"/>
        <end position="247"/>
    </location>
</feature>
<dbReference type="EMBL" id="JAACJL010000030">
    <property type="protein sequence ID" value="KAF4617782.1"/>
    <property type="molecule type" value="Genomic_DNA"/>
</dbReference>
<feature type="compositionally biased region" description="Low complexity" evidence="1">
    <location>
        <begin position="231"/>
        <end position="247"/>
    </location>
</feature>
<dbReference type="Proteomes" id="UP000521872">
    <property type="component" value="Unassembled WGS sequence"/>
</dbReference>
<dbReference type="Gene3D" id="3.30.40.10">
    <property type="entry name" value="Zinc/RING finger domain, C3HC4 (zinc finger)"/>
    <property type="match status" value="1"/>
</dbReference>
<keyword evidence="3" id="KW-1185">Reference proteome</keyword>
<evidence type="ECO:0000256" key="1">
    <source>
        <dbReference type="SAM" id="MobiDB-lite"/>
    </source>
</evidence>
<evidence type="ECO:0000313" key="3">
    <source>
        <dbReference type="Proteomes" id="UP000521872"/>
    </source>
</evidence>
<organism evidence="2 3">
    <name type="scientific">Agrocybe pediades</name>
    <dbReference type="NCBI Taxonomy" id="84607"/>
    <lineage>
        <taxon>Eukaryota</taxon>
        <taxon>Fungi</taxon>
        <taxon>Dikarya</taxon>
        <taxon>Basidiomycota</taxon>
        <taxon>Agaricomycotina</taxon>
        <taxon>Agaricomycetes</taxon>
        <taxon>Agaricomycetidae</taxon>
        <taxon>Agaricales</taxon>
        <taxon>Agaricineae</taxon>
        <taxon>Strophariaceae</taxon>
        <taxon>Agrocybe</taxon>
    </lineage>
</organism>
<protein>
    <recommendedName>
        <fullName evidence="4">RING-type domain-containing protein</fullName>
    </recommendedName>
</protein>
<accession>A0A8H4QWV3</accession>
<proteinExistence type="predicted"/>
<dbReference type="OrthoDB" id="6270329at2759"/>
<dbReference type="AlphaFoldDB" id="A0A8H4QWV3"/>
<feature type="compositionally biased region" description="Polar residues" evidence="1">
    <location>
        <begin position="195"/>
        <end position="213"/>
    </location>
</feature>
<comment type="caution">
    <text evidence="2">The sequence shown here is derived from an EMBL/GenBank/DDBJ whole genome shotgun (WGS) entry which is preliminary data.</text>
</comment>